<evidence type="ECO:0000256" key="2">
    <source>
        <dbReference type="ARBA" id="ARBA00023004"/>
    </source>
</evidence>
<evidence type="ECO:0000256" key="1">
    <source>
        <dbReference type="ARBA" id="ARBA00022723"/>
    </source>
</evidence>
<organism evidence="7">
    <name type="scientific">Selaginella moellendorffii</name>
    <name type="common">Spikemoss</name>
    <dbReference type="NCBI Taxonomy" id="88036"/>
    <lineage>
        <taxon>Eukaryota</taxon>
        <taxon>Viridiplantae</taxon>
        <taxon>Streptophyta</taxon>
        <taxon>Embryophyta</taxon>
        <taxon>Tracheophyta</taxon>
        <taxon>Lycopodiopsida</taxon>
        <taxon>Selaginellales</taxon>
        <taxon>Selaginellaceae</taxon>
        <taxon>Selaginella</taxon>
    </lineage>
</organism>
<keyword evidence="4" id="KW-0472">Membrane</keyword>
<comment type="similarity">
    <text evidence="3">Belongs to the iron/ascorbate-dependent oxidoreductase family.</text>
</comment>
<reference evidence="6 7" key="1">
    <citation type="journal article" date="2011" name="Science">
        <title>The Selaginella genome identifies genetic changes associated with the evolution of vascular plants.</title>
        <authorList>
            <person name="Banks J.A."/>
            <person name="Nishiyama T."/>
            <person name="Hasebe M."/>
            <person name="Bowman J.L."/>
            <person name="Gribskov M."/>
            <person name="dePamphilis C."/>
            <person name="Albert V.A."/>
            <person name="Aono N."/>
            <person name="Aoyama T."/>
            <person name="Ambrose B.A."/>
            <person name="Ashton N.W."/>
            <person name="Axtell M.J."/>
            <person name="Barker E."/>
            <person name="Barker M.S."/>
            <person name="Bennetzen J.L."/>
            <person name="Bonawitz N.D."/>
            <person name="Chapple C."/>
            <person name="Cheng C."/>
            <person name="Correa L.G."/>
            <person name="Dacre M."/>
            <person name="DeBarry J."/>
            <person name="Dreyer I."/>
            <person name="Elias M."/>
            <person name="Engstrom E.M."/>
            <person name="Estelle M."/>
            <person name="Feng L."/>
            <person name="Finet C."/>
            <person name="Floyd S.K."/>
            <person name="Frommer W.B."/>
            <person name="Fujita T."/>
            <person name="Gramzow L."/>
            <person name="Gutensohn M."/>
            <person name="Harholt J."/>
            <person name="Hattori M."/>
            <person name="Heyl A."/>
            <person name="Hirai T."/>
            <person name="Hiwatashi Y."/>
            <person name="Ishikawa M."/>
            <person name="Iwata M."/>
            <person name="Karol K.G."/>
            <person name="Koehler B."/>
            <person name="Kolukisaoglu U."/>
            <person name="Kubo M."/>
            <person name="Kurata T."/>
            <person name="Lalonde S."/>
            <person name="Li K."/>
            <person name="Li Y."/>
            <person name="Litt A."/>
            <person name="Lyons E."/>
            <person name="Manning G."/>
            <person name="Maruyama T."/>
            <person name="Michael T.P."/>
            <person name="Mikami K."/>
            <person name="Miyazaki S."/>
            <person name="Morinaga S."/>
            <person name="Murata T."/>
            <person name="Mueller-Roeber B."/>
            <person name="Nelson D.R."/>
            <person name="Obara M."/>
            <person name="Oguri Y."/>
            <person name="Olmstead R.G."/>
            <person name="Onodera N."/>
            <person name="Petersen B.L."/>
            <person name="Pils B."/>
            <person name="Prigge M."/>
            <person name="Rensing S.A."/>
            <person name="Riano-Pachon D.M."/>
            <person name="Roberts A.W."/>
            <person name="Sato Y."/>
            <person name="Scheller H.V."/>
            <person name="Schulz B."/>
            <person name="Schulz C."/>
            <person name="Shakirov E.V."/>
            <person name="Shibagaki N."/>
            <person name="Shinohara N."/>
            <person name="Shippen D.E."/>
            <person name="Soerensen I."/>
            <person name="Sotooka R."/>
            <person name="Sugimoto N."/>
            <person name="Sugita M."/>
            <person name="Sumikawa N."/>
            <person name="Tanurdzic M."/>
            <person name="Theissen G."/>
            <person name="Ulvskov P."/>
            <person name="Wakazuki S."/>
            <person name="Weng J.K."/>
            <person name="Willats W.W."/>
            <person name="Wipf D."/>
            <person name="Wolf P.G."/>
            <person name="Yang L."/>
            <person name="Zimmer A.D."/>
            <person name="Zhu Q."/>
            <person name="Mitros T."/>
            <person name="Hellsten U."/>
            <person name="Loque D."/>
            <person name="Otillar R."/>
            <person name="Salamov A."/>
            <person name="Schmutz J."/>
            <person name="Shapiro H."/>
            <person name="Lindquist E."/>
            <person name="Lucas S."/>
            <person name="Rokhsar D."/>
            <person name="Grigoriev I.V."/>
        </authorList>
    </citation>
    <scope>NUCLEOTIDE SEQUENCE [LARGE SCALE GENOMIC DNA]</scope>
</reference>
<keyword evidence="2 3" id="KW-0408">Iron</keyword>
<dbReference type="PROSITE" id="PS51471">
    <property type="entry name" value="FE2OG_OXY"/>
    <property type="match status" value="1"/>
</dbReference>
<evidence type="ECO:0000313" key="6">
    <source>
        <dbReference type="EMBL" id="EFJ17777.1"/>
    </source>
</evidence>
<dbReference type="Pfam" id="PF03171">
    <property type="entry name" value="2OG-FeII_Oxy"/>
    <property type="match status" value="1"/>
</dbReference>
<keyword evidence="6" id="KW-0223">Dioxygenase</keyword>
<feature type="domain" description="Fe2OG dioxygenase" evidence="5">
    <location>
        <begin position="99"/>
        <end position="199"/>
    </location>
</feature>
<name>D8SCW2_SELML</name>
<evidence type="ECO:0000256" key="4">
    <source>
        <dbReference type="SAM" id="Phobius"/>
    </source>
</evidence>
<sequence length="233" mass="25679">MDTMLKERLVIGHSLTSPSPPVLLTSIPFRGSPALELNVTISLSSWSRQKLYDSFIVFSCVLLLLVFAVRIRMSPAKVSTVCSSNSFPEKPSKLMALDSAARSFIARERPPCPEPDLVLGSSPHSDGVGITLLLQDEVEGLQIRKNGEWKPVNSMPDAFVVNIGVVSQVMSNGIYKSVEHRVAPEVHEYRQLSSFHPALKQFSSPWCRTKSLSSGSLLSGSLSPRIWAMRSRQ</sequence>
<dbReference type="Gene3D" id="2.60.120.330">
    <property type="entry name" value="B-lactam Antibiotic, Isopenicillin N Synthase, Chain"/>
    <property type="match status" value="1"/>
</dbReference>
<dbReference type="SUPFAM" id="SSF51197">
    <property type="entry name" value="Clavaminate synthase-like"/>
    <property type="match status" value="1"/>
</dbReference>
<keyword evidence="3" id="KW-0560">Oxidoreductase</keyword>
<dbReference type="KEGG" id="smo:SELMODRAFT_453288"/>
<evidence type="ECO:0000313" key="7">
    <source>
        <dbReference type="Proteomes" id="UP000001514"/>
    </source>
</evidence>
<keyword evidence="4" id="KW-0812">Transmembrane</keyword>
<dbReference type="InterPro" id="IPR050295">
    <property type="entry name" value="Plant_2OG-oxidoreductases"/>
</dbReference>
<keyword evidence="7" id="KW-1185">Reference proteome</keyword>
<dbReference type="InParanoid" id="D8SCW2"/>
<dbReference type="EMBL" id="GL377612">
    <property type="protein sequence ID" value="EFJ17777.1"/>
    <property type="molecule type" value="Genomic_DNA"/>
</dbReference>
<dbReference type="eggNOG" id="KOG0143">
    <property type="taxonomic scope" value="Eukaryota"/>
</dbReference>
<feature type="transmembrane region" description="Helical" evidence="4">
    <location>
        <begin position="51"/>
        <end position="69"/>
    </location>
</feature>
<dbReference type="GO" id="GO:0051213">
    <property type="term" value="F:dioxygenase activity"/>
    <property type="evidence" value="ECO:0007669"/>
    <property type="project" value="UniProtKB-KW"/>
</dbReference>
<keyword evidence="4" id="KW-1133">Transmembrane helix</keyword>
<evidence type="ECO:0000256" key="3">
    <source>
        <dbReference type="RuleBase" id="RU003682"/>
    </source>
</evidence>
<accession>D8SCW2</accession>
<dbReference type="GO" id="GO:0046872">
    <property type="term" value="F:metal ion binding"/>
    <property type="evidence" value="ECO:0007669"/>
    <property type="project" value="UniProtKB-KW"/>
</dbReference>
<dbReference type="Proteomes" id="UP000001514">
    <property type="component" value="Unassembled WGS sequence"/>
</dbReference>
<dbReference type="InterPro" id="IPR044861">
    <property type="entry name" value="IPNS-like_FE2OG_OXY"/>
</dbReference>
<evidence type="ECO:0000259" key="5">
    <source>
        <dbReference type="PROSITE" id="PS51471"/>
    </source>
</evidence>
<gene>
    <name evidence="6" type="ORF">SELMODRAFT_453288</name>
</gene>
<dbReference type="InterPro" id="IPR005123">
    <property type="entry name" value="Oxoglu/Fe-dep_dioxygenase_dom"/>
</dbReference>
<dbReference type="Gramene" id="EFJ17777">
    <property type="protein sequence ID" value="EFJ17777"/>
    <property type="gene ID" value="SELMODRAFT_453288"/>
</dbReference>
<proteinExistence type="inferred from homology"/>
<dbReference type="AlphaFoldDB" id="D8SCW2"/>
<keyword evidence="1 3" id="KW-0479">Metal-binding</keyword>
<dbReference type="HOGENOM" id="CLU_1191619_0_0_1"/>
<protein>
    <submittedName>
        <fullName evidence="6">2-oxoacid-dependent dioxygenase</fullName>
    </submittedName>
</protein>
<dbReference type="PANTHER" id="PTHR47991">
    <property type="entry name" value="OXOGLUTARATE/IRON-DEPENDENT DIOXYGENASE"/>
    <property type="match status" value="1"/>
</dbReference>
<dbReference type="InterPro" id="IPR027443">
    <property type="entry name" value="IPNS-like_sf"/>
</dbReference>